<name>A0A0D6M395_9BILA</name>
<protein>
    <submittedName>
        <fullName evidence="1">Uncharacterized protein</fullName>
    </submittedName>
</protein>
<proteinExistence type="predicted"/>
<reference evidence="1 2" key="1">
    <citation type="submission" date="2013-05" db="EMBL/GenBank/DDBJ databases">
        <title>Draft genome of the parasitic nematode Anyclostoma ceylanicum.</title>
        <authorList>
            <person name="Mitreva M."/>
        </authorList>
    </citation>
    <scope>NUCLEOTIDE SEQUENCE [LARGE SCALE GENOMIC DNA]</scope>
</reference>
<organism evidence="1 2">
    <name type="scientific">Ancylostoma ceylanicum</name>
    <dbReference type="NCBI Taxonomy" id="53326"/>
    <lineage>
        <taxon>Eukaryota</taxon>
        <taxon>Metazoa</taxon>
        <taxon>Ecdysozoa</taxon>
        <taxon>Nematoda</taxon>
        <taxon>Chromadorea</taxon>
        <taxon>Rhabditida</taxon>
        <taxon>Rhabditina</taxon>
        <taxon>Rhabditomorpha</taxon>
        <taxon>Strongyloidea</taxon>
        <taxon>Ancylostomatidae</taxon>
        <taxon>Ancylostomatinae</taxon>
        <taxon>Ancylostoma</taxon>
    </lineage>
</organism>
<dbReference type="Proteomes" id="UP000054495">
    <property type="component" value="Unassembled WGS sequence"/>
</dbReference>
<dbReference type="EMBL" id="KE124809">
    <property type="protein sequence ID" value="EPB78584.1"/>
    <property type="molecule type" value="Genomic_DNA"/>
</dbReference>
<keyword evidence="2" id="KW-1185">Reference proteome</keyword>
<accession>A0A0D6M395</accession>
<evidence type="ECO:0000313" key="1">
    <source>
        <dbReference type="EMBL" id="EPB78584.1"/>
    </source>
</evidence>
<dbReference type="AlphaFoldDB" id="A0A0D6M395"/>
<dbReference type="PANTHER" id="PTHR31635:SF196">
    <property type="entry name" value="REVERSE TRANSCRIPTASE DOMAIN-CONTAINING PROTEIN-RELATED"/>
    <property type="match status" value="1"/>
</dbReference>
<gene>
    <name evidence="1" type="ORF">ANCCEY_02324</name>
</gene>
<evidence type="ECO:0000313" key="2">
    <source>
        <dbReference type="Proteomes" id="UP000054495"/>
    </source>
</evidence>
<sequence length="144" mass="16566">MKVGKAPEPDNTTVQMQIGGYHILEKPLTKLFNECLGREHLAASLADSVIWLLFKKETVGNFRPIALLSTVHKFFSSILGHQMLNCLDVNKPVEQSGLRRKHSMVDHIHVIDQLIEKSHEYKFPLYEELPRPLILWNMMKVGNH</sequence>
<dbReference type="PANTHER" id="PTHR31635">
    <property type="entry name" value="REVERSE TRANSCRIPTASE DOMAIN-CONTAINING PROTEIN-RELATED"/>
    <property type="match status" value="1"/>
</dbReference>